<dbReference type="SUPFAM" id="SSF53067">
    <property type="entry name" value="Actin-like ATPase domain"/>
    <property type="match status" value="2"/>
</dbReference>
<accession>A0ABT4YM74</accession>
<organism evidence="3 4">
    <name type="scientific">Vibrio algarum</name>
    <dbReference type="NCBI Taxonomy" id="3020714"/>
    <lineage>
        <taxon>Bacteria</taxon>
        <taxon>Pseudomonadati</taxon>
        <taxon>Pseudomonadota</taxon>
        <taxon>Gammaproteobacteria</taxon>
        <taxon>Vibrionales</taxon>
        <taxon>Vibrionaceae</taxon>
        <taxon>Vibrio</taxon>
    </lineage>
</organism>
<dbReference type="Pfam" id="PF05378">
    <property type="entry name" value="Hydant_A_N"/>
    <property type="match status" value="1"/>
</dbReference>
<dbReference type="PANTHER" id="PTHR11365:SF10">
    <property type="entry name" value="HYDANTOINASE_OXOPROLINASE"/>
    <property type="match status" value="1"/>
</dbReference>
<gene>
    <name evidence="3" type="ORF">PGX00_02165</name>
</gene>
<name>A0ABT4YM74_9VIBR</name>
<dbReference type="InterPro" id="IPR008040">
    <property type="entry name" value="Hydant_A_N"/>
</dbReference>
<evidence type="ECO:0000259" key="1">
    <source>
        <dbReference type="Pfam" id="PF01968"/>
    </source>
</evidence>
<comment type="caution">
    <text evidence="3">The sequence shown here is derived from an EMBL/GenBank/DDBJ whole genome shotgun (WGS) entry which is preliminary data.</text>
</comment>
<dbReference type="InterPro" id="IPR045079">
    <property type="entry name" value="Oxoprolinase-like"/>
</dbReference>
<proteinExistence type="predicted"/>
<dbReference type="Proteomes" id="UP001210678">
    <property type="component" value="Unassembled WGS sequence"/>
</dbReference>
<keyword evidence="4" id="KW-1185">Reference proteome</keyword>
<protein>
    <submittedName>
        <fullName evidence="3">Hydantoinase/oxoprolinase family protein</fullName>
    </submittedName>
</protein>
<dbReference type="InterPro" id="IPR002821">
    <property type="entry name" value="Hydantoinase_A"/>
</dbReference>
<evidence type="ECO:0000313" key="4">
    <source>
        <dbReference type="Proteomes" id="UP001210678"/>
    </source>
</evidence>
<evidence type="ECO:0000259" key="2">
    <source>
        <dbReference type="Pfam" id="PF05378"/>
    </source>
</evidence>
<dbReference type="Gene3D" id="3.30.420.40">
    <property type="match status" value="2"/>
</dbReference>
<feature type="domain" description="Hydantoinase/oxoprolinase N-terminal" evidence="2">
    <location>
        <begin position="5"/>
        <end position="174"/>
    </location>
</feature>
<dbReference type="InterPro" id="IPR043129">
    <property type="entry name" value="ATPase_NBD"/>
</dbReference>
<reference evidence="3 4" key="1">
    <citation type="submission" date="2023-01" db="EMBL/GenBank/DDBJ databases">
        <title>Vibrio sp. KJ40-1 sp.nov, isolated from marine algae.</title>
        <authorList>
            <person name="Butt M."/>
            <person name="Kim J.M.J."/>
            <person name="Jeon C.O.C."/>
        </authorList>
    </citation>
    <scope>NUCLEOTIDE SEQUENCE [LARGE SCALE GENOMIC DNA]</scope>
    <source>
        <strain evidence="3 4">KJ40-1</strain>
    </source>
</reference>
<dbReference type="RefSeq" id="WP_272132508.1">
    <property type="nucleotide sequence ID" value="NZ_JAQLOI010000001.1"/>
</dbReference>
<feature type="domain" description="Hydantoinase A/oxoprolinase" evidence="1">
    <location>
        <begin position="194"/>
        <end position="402"/>
    </location>
</feature>
<dbReference type="EMBL" id="JAQLOI010000001">
    <property type="protein sequence ID" value="MDB1122598.1"/>
    <property type="molecule type" value="Genomic_DNA"/>
</dbReference>
<dbReference type="PANTHER" id="PTHR11365">
    <property type="entry name" value="5-OXOPROLINASE RELATED"/>
    <property type="match status" value="1"/>
</dbReference>
<evidence type="ECO:0000313" key="3">
    <source>
        <dbReference type="EMBL" id="MDB1122598.1"/>
    </source>
</evidence>
<sequence length="518" mass="55212">MTDYRLGIDVGGTNTDGVILDSQLNCVAKIKSPTTIDVAQGIHDAIDALLTISKIPADQIKYAMLGTTQCTNAIVERKGLCRVGHIRVCLPSGDSLPPLTGWPEGWSPYLGEHFYMVHGGLEFNGEEIAAINEQEIRDICSKMIGEVESISISGVFSTIKNDQEIAVSNIVKEIMPDVSITLSHEIGMMGLLERENASILNAALIPLAKKFTQGFADALDNFGLHAKPLFSQNDGTLIDQSSIEAHPIVTIACGPTNSLRGGCHLSGLSDAIVIDVGGTTSDLGVLVDGYPRESSVSANVGGISTNFRMPDILAVGIGGGTVIKQNDDEVIIGPESVAFELTQKGRVFGGDSLTLTDIALRLERFRWQGEHNVNLDLVPRDLCEKVAKQLSTDIDIAVDSIKTSDDNIPVILVGGGSAILDDHIQGASRVIRPKHFEVANAIGVAIGKIGSNVEKIASTQNSTRSDIFESLVNIAKKQAVLAGASEDSLTVISQSDIPLAYMVDESHHFKVRVVGDLN</sequence>
<dbReference type="Pfam" id="PF01968">
    <property type="entry name" value="Hydantoinase_A"/>
    <property type="match status" value="1"/>
</dbReference>